<evidence type="ECO:0000256" key="6">
    <source>
        <dbReference type="ARBA" id="ARBA00022801"/>
    </source>
</evidence>
<accession>A0A8X8W0X3</accession>
<keyword evidence="4" id="KW-0134">Cell wall</keyword>
<keyword evidence="9" id="KW-0732">Signal</keyword>
<dbReference type="Pfam" id="PF01095">
    <property type="entry name" value="Pectinesterase"/>
    <property type="match status" value="1"/>
</dbReference>
<evidence type="ECO:0000259" key="10">
    <source>
        <dbReference type="SMART" id="SM00856"/>
    </source>
</evidence>
<dbReference type="GO" id="GO:0004857">
    <property type="term" value="F:enzyme inhibitor activity"/>
    <property type="evidence" value="ECO:0007669"/>
    <property type="project" value="InterPro"/>
</dbReference>
<keyword evidence="6" id="KW-0378">Hydrolase</keyword>
<feature type="chain" id="PRO_5036500443" description="pectinesterase" evidence="9">
    <location>
        <begin position="21"/>
        <end position="522"/>
    </location>
</feature>
<dbReference type="EC" id="3.1.1.11" evidence="3"/>
<gene>
    <name evidence="11" type="ORF">SASPL_154762</name>
</gene>
<dbReference type="EMBL" id="PNBA02000022">
    <property type="protein sequence ID" value="KAG6385879.1"/>
    <property type="molecule type" value="Genomic_DNA"/>
</dbReference>
<evidence type="ECO:0000256" key="8">
    <source>
        <dbReference type="ARBA" id="ARBA00023316"/>
    </source>
</evidence>
<keyword evidence="12" id="KW-1185">Reference proteome</keyword>
<evidence type="ECO:0000256" key="2">
    <source>
        <dbReference type="ARBA" id="ARBA00005184"/>
    </source>
</evidence>
<evidence type="ECO:0000256" key="1">
    <source>
        <dbReference type="ARBA" id="ARBA00004191"/>
    </source>
</evidence>
<evidence type="ECO:0000256" key="5">
    <source>
        <dbReference type="ARBA" id="ARBA00022525"/>
    </source>
</evidence>
<comment type="subcellular location">
    <subcellularLocation>
        <location evidence="1">Secreted</location>
        <location evidence="1">Cell wall</location>
    </subcellularLocation>
</comment>
<evidence type="ECO:0000313" key="12">
    <source>
        <dbReference type="Proteomes" id="UP000298416"/>
    </source>
</evidence>
<comment type="caution">
    <text evidence="11">The sequence shown here is derived from an EMBL/GenBank/DDBJ whole genome shotgun (WGS) entry which is preliminary data.</text>
</comment>
<keyword evidence="5" id="KW-0964">Secreted</keyword>
<evidence type="ECO:0000256" key="4">
    <source>
        <dbReference type="ARBA" id="ARBA00022512"/>
    </source>
</evidence>
<reference evidence="11" key="2">
    <citation type="submission" date="2020-08" db="EMBL/GenBank/DDBJ databases">
        <title>Plant Genome Project.</title>
        <authorList>
            <person name="Zhang R.-G."/>
        </authorList>
    </citation>
    <scope>NUCLEOTIDE SEQUENCE</scope>
    <source>
        <strain evidence="11">Huo1</strain>
        <tissue evidence="11">Leaf</tissue>
    </source>
</reference>
<dbReference type="Proteomes" id="UP000298416">
    <property type="component" value="Unassembled WGS sequence"/>
</dbReference>
<dbReference type="InterPro" id="IPR006501">
    <property type="entry name" value="Pectinesterase_inhib_dom"/>
</dbReference>
<reference evidence="11" key="1">
    <citation type="submission" date="2018-01" db="EMBL/GenBank/DDBJ databases">
        <authorList>
            <person name="Mao J.F."/>
        </authorList>
    </citation>
    <scope>NUCLEOTIDE SEQUENCE</scope>
    <source>
        <strain evidence="11">Huo1</strain>
        <tissue evidence="11">Leaf</tissue>
    </source>
</reference>
<evidence type="ECO:0000256" key="3">
    <source>
        <dbReference type="ARBA" id="ARBA00013229"/>
    </source>
</evidence>
<dbReference type="InterPro" id="IPR000070">
    <property type="entry name" value="Pectinesterase_cat"/>
</dbReference>
<evidence type="ECO:0000256" key="7">
    <source>
        <dbReference type="ARBA" id="ARBA00023085"/>
    </source>
</evidence>
<keyword evidence="7" id="KW-0063">Aspartyl esterase</keyword>
<dbReference type="OrthoDB" id="2019149at2759"/>
<keyword evidence="8" id="KW-0961">Cell wall biogenesis/degradation</keyword>
<feature type="signal peptide" evidence="9">
    <location>
        <begin position="1"/>
        <end position="20"/>
    </location>
</feature>
<name>A0A8X8W0X3_SALSN</name>
<feature type="domain" description="Pectinesterase inhibitor" evidence="10">
    <location>
        <begin position="18"/>
        <end position="166"/>
    </location>
</feature>
<dbReference type="GO" id="GO:0030599">
    <property type="term" value="F:pectinesterase activity"/>
    <property type="evidence" value="ECO:0007669"/>
    <property type="project" value="UniProtKB-EC"/>
</dbReference>
<dbReference type="SMART" id="SM00856">
    <property type="entry name" value="PMEI"/>
    <property type="match status" value="1"/>
</dbReference>
<dbReference type="FunFam" id="2.160.20.10:FF:000029">
    <property type="entry name" value="Pectinesterase 4"/>
    <property type="match status" value="1"/>
</dbReference>
<evidence type="ECO:0000256" key="9">
    <source>
        <dbReference type="SAM" id="SignalP"/>
    </source>
</evidence>
<dbReference type="NCBIfam" id="TIGR01614">
    <property type="entry name" value="PME_inhib"/>
    <property type="match status" value="1"/>
</dbReference>
<organism evidence="11">
    <name type="scientific">Salvia splendens</name>
    <name type="common">Scarlet sage</name>
    <dbReference type="NCBI Taxonomy" id="180675"/>
    <lineage>
        <taxon>Eukaryota</taxon>
        <taxon>Viridiplantae</taxon>
        <taxon>Streptophyta</taxon>
        <taxon>Embryophyta</taxon>
        <taxon>Tracheophyta</taxon>
        <taxon>Spermatophyta</taxon>
        <taxon>Magnoliopsida</taxon>
        <taxon>eudicotyledons</taxon>
        <taxon>Gunneridae</taxon>
        <taxon>Pentapetalae</taxon>
        <taxon>asterids</taxon>
        <taxon>lamiids</taxon>
        <taxon>Lamiales</taxon>
        <taxon>Lamiaceae</taxon>
        <taxon>Nepetoideae</taxon>
        <taxon>Mentheae</taxon>
        <taxon>Salviinae</taxon>
        <taxon>Salvia</taxon>
        <taxon>Salvia subgen. Calosphace</taxon>
        <taxon>core Calosphace</taxon>
    </lineage>
</organism>
<proteinExistence type="predicted"/>
<dbReference type="Pfam" id="PF04043">
    <property type="entry name" value="PMEI"/>
    <property type="match status" value="1"/>
</dbReference>
<dbReference type="PANTHER" id="PTHR31707">
    <property type="entry name" value="PECTINESTERASE"/>
    <property type="match status" value="1"/>
</dbReference>
<dbReference type="GO" id="GO:0042545">
    <property type="term" value="P:cell wall modification"/>
    <property type="evidence" value="ECO:0007669"/>
    <property type="project" value="InterPro"/>
</dbReference>
<dbReference type="AlphaFoldDB" id="A0A8X8W0X3"/>
<evidence type="ECO:0000313" key="11">
    <source>
        <dbReference type="EMBL" id="KAG6385879.1"/>
    </source>
</evidence>
<comment type="pathway">
    <text evidence="2">Glycan metabolism; pectin degradation; 2-dehydro-3-deoxy-D-gluconate from pectin: step 1/5.</text>
</comment>
<protein>
    <recommendedName>
        <fullName evidence="3">pectinesterase</fullName>
        <ecNumber evidence="3">3.1.1.11</ecNumber>
    </recommendedName>
</protein>
<sequence length="522" mass="56639">MASLVSLSLLFLFLIAHSSCSIIHDACKASRDPPACVDWLTRFGHVSSNATALQLIQSSLQLISSDLKKGRVLVQDILKSSAGDPNRTAAAQGCLEDVISYAYRADLVAGALRRRQNKEARAWMSCTLGYKYDCWSALLNNASKVDKTMSVFNSTLIGGGSATLAMLVNYDLYGEKTGSWGPVRTERDGFWEPVSRSKSFSGGGVPRGLKADVVVCKGGGGCDYDSVQKAVDKAPSGSDKRFVIWIKAGVYEETVVVGLDKKNVVFLGDGMGKTVITGSKNAGLPWVGTYRSATVGVNGDGFMASNISFQNTAGPETHQAVAFRSNSDRSIIENCEFLGNQDTLYPHSMRQYYKSCRIQGNIDFIFGNAAAVFEGCHILVSPRQQNPEQGEKNAITAHGRTDPAQSTGFVFQNCVVNGTDAYMSLFRQNPKVHTNFLGRPWKAYSRTVFISCNLDAIVTSDGWMPWDGDSGLKTLYYGEYKNVGGGSATSGRVRWSSQIPAEHVASYSVANFIQGDQWIHGI</sequence>